<evidence type="ECO:0000313" key="3">
    <source>
        <dbReference type="Proteomes" id="UP000198382"/>
    </source>
</evidence>
<keyword evidence="1" id="KW-0472">Membrane</keyword>
<gene>
    <name evidence="2" type="ORF">B0A65_01985</name>
</gene>
<keyword evidence="1" id="KW-1133">Transmembrane helix</keyword>
<feature type="transmembrane region" description="Helical" evidence="1">
    <location>
        <begin position="52"/>
        <end position="71"/>
    </location>
</feature>
<accession>A0ABX4BVI2</accession>
<dbReference type="EMBL" id="MUGV01000005">
    <property type="protein sequence ID" value="OXA81823.1"/>
    <property type="molecule type" value="Genomic_DNA"/>
</dbReference>
<keyword evidence="1" id="KW-0812">Transmembrane</keyword>
<keyword evidence="3" id="KW-1185">Reference proteome</keyword>
<dbReference type="Proteomes" id="UP000198382">
    <property type="component" value="Unassembled WGS sequence"/>
</dbReference>
<comment type="caution">
    <text evidence="2">The sequence shown here is derived from an EMBL/GenBank/DDBJ whole genome shotgun (WGS) entry which is preliminary data.</text>
</comment>
<proteinExistence type="predicted"/>
<sequence>MNFFRCQEAIEITNKQIITTSVSVLGLSNIKWFTKVYPNPREVKNINIKLEVLSLFEVDSFFIIILVYLITTRK</sequence>
<protein>
    <submittedName>
        <fullName evidence="2">Uncharacterized protein</fullName>
    </submittedName>
</protein>
<evidence type="ECO:0000313" key="2">
    <source>
        <dbReference type="EMBL" id="OXA81823.1"/>
    </source>
</evidence>
<name>A0ABX4BVI2_FLAFR</name>
<organism evidence="2 3">
    <name type="scientific">Flavobacterium frigidimaris</name>
    <dbReference type="NCBI Taxonomy" id="262320"/>
    <lineage>
        <taxon>Bacteria</taxon>
        <taxon>Pseudomonadati</taxon>
        <taxon>Bacteroidota</taxon>
        <taxon>Flavobacteriia</taxon>
        <taxon>Flavobacteriales</taxon>
        <taxon>Flavobacteriaceae</taxon>
        <taxon>Flavobacterium</taxon>
    </lineage>
</organism>
<evidence type="ECO:0000256" key="1">
    <source>
        <dbReference type="SAM" id="Phobius"/>
    </source>
</evidence>
<reference evidence="2 3" key="1">
    <citation type="submission" date="2016-11" db="EMBL/GenBank/DDBJ databases">
        <title>Whole genomes of Flavobacteriaceae.</title>
        <authorList>
            <person name="Stine C."/>
            <person name="Li C."/>
            <person name="Tadesse D."/>
        </authorList>
    </citation>
    <scope>NUCLEOTIDE SEQUENCE [LARGE SCALE GENOMIC DNA]</scope>
    <source>
        <strain evidence="2 3">DSM 15937</strain>
    </source>
</reference>